<feature type="compositionally biased region" description="Low complexity" evidence="1">
    <location>
        <begin position="22"/>
        <end position="42"/>
    </location>
</feature>
<dbReference type="EMBL" id="UINC01196654">
    <property type="protein sequence ID" value="SVE13757.1"/>
    <property type="molecule type" value="Genomic_DNA"/>
</dbReference>
<name>A0A383B0Y9_9ZZZZ</name>
<accession>A0A383B0Y9</accession>
<sequence length="49" mass="5107">VGSWARVLQMVRTNFPVQYGKAMAGPAPAASPKPKIASTAKAAPKKAKK</sequence>
<reference evidence="2" key="1">
    <citation type="submission" date="2018-05" db="EMBL/GenBank/DDBJ databases">
        <authorList>
            <person name="Lanie J.A."/>
            <person name="Ng W.-L."/>
            <person name="Kazmierczak K.M."/>
            <person name="Andrzejewski T.M."/>
            <person name="Davidsen T.M."/>
            <person name="Wayne K.J."/>
            <person name="Tettelin H."/>
            <person name="Glass J.I."/>
            <person name="Rusch D."/>
            <person name="Podicherti R."/>
            <person name="Tsui H.-C.T."/>
            <person name="Winkler M.E."/>
        </authorList>
    </citation>
    <scope>NUCLEOTIDE SEQUENCE</scope>
</reference>
<feature type="non-terminal residue" evidence="2">
    <location>
        <position position="1"/>
    </location>
</feature>
<evidence type="ECO:0000256" key="1">
    <source>
        <dbReference type="SAM" id="MobiDB-lite"/>
    </source>
</evidence>
<evidence type="ECO:0000313" key="2">
    <source>
        <dbReference type="EMBL" id="SVE13757.1"/>
    </source>
</evidence>
<feature type="region of interest" description="Disordered" evidence="1">
    <location>
        <begin position="22"/>
        <end position="49"/>
    </location>
</feature>
<organism evidence="2">
    <name type="scientific">marine metagenome</name>
    <dbReference type="NCBI Taxonomy" id="408172"/>
    <lineage>
        <taxon>unclassified sequences</taxon>
        <taxon>metagenomes</taxon>
        <taxon>ecological metagenomes</taxon>
    </lineage>
</organism>
<gene>
    <name evidence="2" type="ORF">METZ01_LOCUS466611</name>
</gene>
<protein>
    <submittedName>
        <fullName evidence="2">Uncharacterized protein</fullName>
    </submittedName>
</protein>
<dbReference type="AlphaFoldDB" id="A0A383B0Y9"/>
<proteinExistence type="predicted"/>